<accession>A0A512CBT5</accession>
<dbReference type="Pfam" id="PF11138">
    <property type="entry name" value="DUF2911"/>
    <property type="match status" value="1"/>
</dbReference>
<gene>
    <name evidence="1" type="ORF">CQA01_22000</name>
</gene>
<protein>
    <recommendedName>
        <fullName evidence="3">DUF2911 domain-containing protein</fullName>
    </recommendedName>
</protein>
<proteinExistence type="predicted"/>
<dbReference type="InterPro" id="IPR021314">
    <property type="entry name" value="DUF2911"/>
</dbReference>
<evidence type="ECO:0008006" key="3">
    <source>
        <dbReference type="Google" id="ProtNLM"/>
    </source>
</evidence>
<comment type="caution">
    <text evidence="1">The sequence shown here is derived from an EMBL/GenBank/DDBJ whole genome shotgun (WGS) entry which is preliminary data.</text>
</comment>
<dbReference type="Proteomes" id="UP000321301">
    <property type="component" value="Unassembled WGS sequence"/>
</dbReference>
<dbReference type="AlphaFoldDB" id="A0A512CBT5"/>
<dbReference type="EMBL" id="BJYV01000009">
    <property type="protein sequence ID" value="GEO21666.1"/>
    <property type="molecule type" value="Genomic_DNA"/>
</dbReference>
<sequence>MMRNIIVATLLIFAGFQVRGQGVDFNFPSFSPKGSISQVVGNTRIAIEYERPSVRKREIFGGLVPWDQVWRTGAGNATKIRFDKEVKIGGQKVAPGHYAILTIPNPDEWVVIINSDTTLYGSFDYDYNQDVARFVVIPNETSRFYETLNFDMELNQHDAALYLSWANTQISFTIETTTNAIIYKLIQEELLTGKNKVADNYAGAAAYLAYRGIDLGDALKLAEKAKDLDKESEWFSSIKIGVYESLKLYDLALEEISQAIALLKRKEDRFNEINQMETEYLRVKELSGN</sequence>
<name>A0A512CBT5_9BACT</name>
<evidence type="ECO:0000313" key="1">
    <source>
        <dbReference type="EMBL" id="GEO21666.1"/>
    </source>
</evidence>
<keyword evidence="2" id="KW-1185">Reference proteome</keyword>
<dbReference type="RefSeq" id="WP_020892756.1">
    <property type="nucleotide sequence ID" value="NZ_BJYV01000009.1"/>
</dbReference>
<organism evidence="1 2">
    <name type="scientific">Cyclobacterium qasimii</name>
    <dbReference type="NCBI Taxonomy" id="1350429"/>
    <lineage>
        <taxon>Bacteria</taxon>
        <taxon>Pseudomonadati</taxon>
        <taxon>Bacteroidota</taxon>
        <taxon>Cytophagia</taxon>
        <taxon>Cytophagales</taxon>
        <taxon>Cyclobacteriaceae</taxon>
        <taxon>Cyclobacterium</taxon>
    </lineage>
</organism>
<evidence type="ECO:0000313" key="2">
    <source>
        <dbReference type="Proteomes" id="UP000321301"/>
    </source>
</evidence>
<reference evidence="1 2" key="1">
    <citation type="submission" date="2019-07" db="EMBL/GenBank/DDBJ databases">
        <title>Whole genome shotgun sequence of Cyclobacterium qasimii NBRC 106168.</title>
        <authorList>
            <person name="Hosoyama A."/>
            <person name="Uohara A."/>
            <person name="Ohji S."/>
            <person name="Ichikawa N."/>
        </authorList>
    </citation>
    <scope>NUCLEOTIDE SEQUENCE [LARGE SCALE GENOMIC DNA]</scope>
    <source>
        <strain evidence="1 2">NBRC 106168</strain>
    </source>
</reference>